<dbReference type="Gene3D" id="1.10.8.80">
    <property type="entry name" value="Magnesium chelatase subunit I, C-Terminal domain"/>
    <property type="match status" value="1"/>
</dbReference>
<accession>A0A7K0J9S1</accession>
<evidence type="ECO:0000259" key="1">
    <source>
        <dbReference type="SMART" id="SM00382"/>
    </source>
</evidence>
<dbReference type="PANTHER" id="PTHR42759:SF1">
    <property type="entry name" value="MAGNESIUM-CHELATASE SUBUNIT CHLD"/>
    <property type="match status" value="1"/>
</dbReference>
<dbReference type="SMART" id="SM00382">
    <property type="entry name" value="AAA"/>
    <property type="match status" value="1"/>
</dbReference>
<dbReference type="Gene3D" id="3.40.50.300">
    <property type="entry name" value="P-loop containing nucleotide triphosphate hydrolases"/>
    <property type="match status" value="1"/>
</dbReference>
<organism evidence="2 3">
    <name type="scientific">Cutibacterium porci</name>
    <dbReference type="NCBI Taxonomy" id="2605781"/>
    <lineage>
        <taxon>Bacteria</taxon>
        <taxon>Bacillati</taxon>
        <taxon>Actinomycetota</taxon>
        <taxon>Actinomycetes</taxon>
        <taxon>Propionibacteriales</taxon>
        <taxon>Propionibacteriaceae</taxon>
        <taxon>Cutibacterium</taxon>
    </lineage>
</organism>
<dbReference type="InterPro" id="IPR003593">
    <property type="entry name" value="AAA+_ATPase"/>
</dbReference>
<proteinExistence type="predicted"/>
<gene>
    <name evidence="2" type="ORF">FYJ43_11485</name>
</gene>
<keyword evidence="3" id="KW-1185">Reference proteome</keyword>
<dbReference type="CDD" id="cd00009">
    <property type="entry name" value="AAA"/>
    <property type="match status" value="1"/>
</dbReference>
<dbReference type="GO" id="GO:0016887">
    <property type="term" value="F:ATP hydrolysis activity"/>
    <property type="evidence" value="ECO:0007669"/>
    <property type="project" value="InterPro"/>
</dbReference>
<dbReference type="Proteomes" id="UP000466104">
    <property type="component" value="Unassembled WGS sequence"/>
</dbReference>
<dbReference type="PIRSF" id="PIRSF002849">
    <property type="entry name" value="AAA_ATPase_chaperone_MoxR_prd"/>
    <property type="match status" value="1"/>
</dbReference>
<dbReference type="AlphaFoldDB" id="A0A7K0J9S1"/>
<dbReference type="Pfam" id="PF07726">
    <property type="entry name" value="AAA_3"/>
    <property type="match status" value="1"/>
</dbReference>
<dbReference type="GO" id="GO:0005524">
    <property type="term" value="F:ATP binding"/>
    <property type="evidence" value="ECO:0007669"/>
    <property type="project" value="InterPro"/>
</dbReference>
<dbReference type="InterPro" id="IPR041628">
    <property type="entry name" value="ChlI/MoxR_AAA_lid"/>
</dbReference>
<dbReference type="InterPro" id="IPR050764">
    <property type="entry name" value="CbbQ/NirQ/NorQ/GpvN"/>
</dbReference>
<feature type="domain" description="AAA+ ATPase" evidence="1">
    <location>
        <begin position="65"/>
        <end position="206"/>
    </location>
</feature>
<name>A0A7K0J9S1_9ACTN</name>
<evidence type="ECO:0000313" key="2">
    <source>
        <dbReference type="EMBL" id="MSS46620.1"/>
    </source>
</evidence>
<reference evidence="2 3" key="1">
    <citation type="submission" date="2019-08" db="EMBL/GenBank/DDBJ databases">
        <title>In-depth cultivation of the pig gut microbiome towards novel bacterial diversity and tailored functional studies.</title>
        <authorList>
            <person name="Wylensek D."/>
            <person name="Hitch T.C.A."/>
            <person name="Clavel T."/>
        </authorList>
    </citation>
    <scope>NUCLEOTIDE SEQUENCE [LARGE SCALE GENOMIC DNA]</scope>
    <source>
        <strain evidence="2 3">WCA-380-WT-3A</strain>
    </source>
</reference>
<comment type="caution">
    <text evidence="2">The sequence shown here is derived from an EMBL/GenBank/DDBJ whole genome shotgun (WGS) entry which is preliminary data.</text>
</comment>
<dbReference type="InterPro" id="IPR027417">
    <property type="entry name" value="P-loop_NTPase"/>
</dbReference>
<dbReference type="Pfam" id="PF17863">
    <property type="entry name" value="AAA_lid_2"/>
    <property type="match status" value="1"/>
</dbReference>
<dbReference type="SUPFAM" id="SSF52540">
    <property type="entry name" value="P-loop containing nucleoside triphosphate hydrolases"/>
    <property type="match status" value="1"/>
</dbReference>
<dbReference type="EMBL" id="VUMG01000005">
    <property type="protein sequence ID" value="MSS46620.1"/>
    <property type="molecule type" value="Genomic_DNA"/>
</dbReference>
<sequence>MDPRPQRAAWASTTPDVSTVAKERLLGPEEMRWASGVLDRIQESFQRRVIGQESLRRALLIAVLAKGHILLESAPGLAKTLAAHTLALTIGGRFSRVQCTPDLLPSDIVGSQVFDPAKAAFRTELGPIHANLVLLDEINRSSAKTQSAMLEAMQEHQVTIGGQSYRLPNPFTVVATQNPIDDEGTHVLPAAQMDRFLLKEVVPYPGTTEEFDIVERVRRGVFEAPNDPPVCTPEDLRTLQDYSRRVRVDPALVRYAVEIVDASRNASTYLDAKTADYIEQGASPRGSIGLIEAAAAHALIVGRNYVVPDDIIGLRHPVLRHRIRLTFEATALDVSPESVIDALFDVVPAP</sequence>
<evidence type="ECO:0000313" key="3">
    <source>
        <dbReference type="Proteomes" id="UP000466104"/>
    </source>
</evidence>
<protein>
    <submittedName>
        <fullName evidence="2">MoxR family ATPase</fullName>
    </submittedName>
</protein>
<dbReference type="InterPro" id="IPR011703">
    <property type="entry name" value="ATPase_AAA-3"/>
</dbReference>
<dbReference type="PANTHER" id="PTHR42759">
    <property type="entry name" value="MOXR FAMILY PROTEIN"/>
    <property type="match status" value="1"/>
</dbReference>